<organism evidence="4 5">
    <name type="scientific">Streptomyces thermocarboxydovorans</name>
    <dbReference type="NCBI Taxonomy" id="59298"/>
    <lineage>
        <taxon>Bacteria</taxon>
        <taxon>Bacillati</taxon>
        <taxon>Actinomycetota</taxon>
        <taxon>Actinomycetes</taxon>
        <taxon>Kitasatosporales</taxon>
        <taxon>Streptomycetaceae</taxon>
        <taxon>Streptomyces</taxon>
    </lineage>
</organism>
<dbReference type="PANTHER" id="PTHR43479:SF11">
    <property type="entry name" value="ACREF_ENVCD OPERON REPRESSOR-RELATED"/>
    <property type="match status" value="1"/>
</dbReference>
<dbReference type="InterPro" id="IPR009057">
    <property type="entry name" value="Homeodomain-like_sf"/>
</dbReference>
<feature type="DNA-binding region" description="H-T-H motif" evidence="2">
    <location>
        <begin position="92"/>
        <end position="111"/>
    </location>
</feature>
<protein>
    <submittedName>
        <fullName evidence="4">TetR family transcriptional regulator</fullName>
    </submittedName>
</protein>
<dbReference type="Pfam" id="PF00440">
    <property type="entry name" value="TetR_N"/>
    <property type="match status" value="1"/>
</dbReference>
<reference evidence="4 5" key="1">
    <citation type="journal article" date="2019" name="Int. J. Syst. Evol. Microbiol.">
        <title>The Global Catalogue of Microorganisms (GCM) 10K type strain sequencing project: providing services to taxonomists for standard genome sequencing and annotation.</title>
        <authorList>
            <consortium name="The Broad Institute Genomics Platform"/>
            <consortium name="The Broad Institute Genome Sequencing Center for Infectious Disease"/>
            <person name="Wu L."/>
            <person name="Ma J."/>
        </authorList>
    </citation>
    <scope>NUCLEOTIDE SEQUENCE [LARGE SCALE GENOMIC DNA]</scope>
    <source>
        <strain evidence="4 5">JCM 10367</strain>
    </source>
</reference>
<name>A0ABN1HJF4_9ACTN</name>
<evidence type="ECO:0000313" key="4">
    <source>
        <dbReference type="EMBL" id="GAA0654597.1"/>
    </source>
</evidence>
<proteinExistence type="predicted"/>
<dbReference type="PRINTS" id="PR00455">
    <property type="entry name" value="HTHTETR"/>
</dbReference>
<sequence length="253" mass="28889">MPAADASVIVYPLPQSYLSRAALLTCRPASSLHWKLNPELAGRQVSFWERRSRRKMGGTMDGTKQRRRGDTRQRIQDVALELFAEQGYEKTSLREIAERLGVTKAALYYHFKTKEEILVSIFEDLTRPVEELVEWARQQPRTLETKHEILRRYSEALSAAAPLFRFMQENQATIRELSIGDMFKNRLMGLRDILLDPEAELVDQVRSVSALFTLHAGMHVLQDVEGDPDDKRKAVLEVATDLITQAHRGARGS</sequence>
<evidence type="ECO:0000313" key="5">
    <source>
        <dbReference type="Proteomes" id="UP001500724"/>
    </source>
</evidence>
<dbReference type="PROSITE" id="PS01081">
    <property type="entry name" value="HTH_TETR_1"/>
    <property type="match status" value="1"/>
</dbReference>
<dbReference type="InterPro" id="IPR001647">
    <property type="entry name" value="HTH_TetR"/>
</dbReference>
<dbReference type="Gene3D" id="1.10.357.10">
    <property type="entry name" value="Tetracycline Repressor, domain 2"/>
    <property type="match status" value="1"/>
</dbReference>
<dbReference type="PANTHER" id="PTHR43479">
    <property type="entry name" value="ACREF/ENVCD OPERON REPRESSOR-RELATED"/>
    <property type="match status" value="1"/>
</dbReference>
<dbReference type="EMBL" id="BAAAGU010000037">
    <property type="protein sequence ID" value="GAA0654597.1"/>
    <property type="molecule type" value="Genomic_DNA"/>
</dbReference>
<accession>A0ABN1HJF4</accession>
<gene>
    <name evidence="4" type="ORF">GCM10009535_36660</name>
</gene>
<dbReference type="InterPro" id="IPR023772">
    <property type="entry name" value="DNA-bd_HTH_TetR-type_CS"/>
</dbReference>
<keyword evidence="5" id="KW-1185">Reference proteome</keyword>
<keyword evidence="1 2" id="KW-0238">DNA-binding</keyword>
<dbReference type="Proteomes" id="UP001500724">
    <property type="component" value="Unassembled WGS sequence"/>
</dbReference>
<dbReference type="PROSITE" id="PS50977">
    <property type="entry name" value="HTH_TETR_2"/>
    <property type="match status" value="1"/>
</dbReference>
<dbReference type="SUPFAM" id="SSF46689">
    <property type="entry name" value="Homeodomain-like"/>
    <property type="match status" value="1"/>
</dbReference>
<comment type="caution">
    <text evidence="4">The sequence shown here is derived from an EMBL/GenBank/DDBJ whole genome shotgun (WGS) entry which is preliminary data.</text>
</comment>
<evidence type="ECO:0000259" key="3">
    <source>
        <dbReference type="PROSITE" id="PS50977"/>
    </source>
</evidence>
<evidence type="ECO:0000256" key="2">
    <source>
        <dbReference type="PROSITE-ProRule" id="PRU00335"/>
    </source>
</evidence>
<dbReference type="InterPro" id="IPR050624">
    <property type="entry name" value="HTH-type_Tx_Regulator"/>
</dbReference>
<evidence type="ECO:0000256" key="1">
    <source>
        <dbReference type="ARBA" id="ARBA00023125"/>
    </source>
</evidence>
<feature type="domain" description="HTH tetR-type" evidence="3">
    <location>
        <begin position="69"/>
        <end position="129"/>
    </location>
</feature>